<name>A0A173LKE5_9ACTN</name>
<keyword evidence="2" id="KW-0472">Membrane</keyword>
<dbReference type="AlphaFoldDB" id="A0A173LKE5"/>
<dbReference type="EMBL" id="CP015961">
    <property type="protein sequence ID" value="ANI92755.1"/>
    <property type="molecule type" value="Genomic_DNA"/>
</dbReference>
<feature type="transmembrane region" description="Helical" evidence="2">
    <location>
        <begin position="40"/>
        <end position="62"/>
    </location>
</feature>
<evidence type="ECO:0000313" key="4">
    <source>
        <dbReference type="Proteomes" id="UP000186104"/>
    </source>
</evidence>
<proteinExistence type="predicted"/>
<dbReference type="KEGG" id="dtm:BJL86_1987"/>
<gene>
    <name evidence="3" type="ORF">BJL86_1987</name>
</gene>
<dbReference type="STRING" id="499555.BJL86_1987"/>
<evidence type="ECO:0000256" key="2">
    <source>
        <dbReference type="SAM" id="Phobius"/>
    </source>
</evidence>
<feature type="transmembrane region" description="Helical" evidence="2">
    <location>
        <begin position="102"/>
        <end position="122"/>
    </location>
</feature>
<keyword evidence="4" id="KW-1185">Reference proteome</keyword>
<dbReference type="Proteomes" id="UP000186104">
    <property type="component" value="Chromosome"/>
</dbReference>
<sequence>MTNEPAPQDPSSEQQNGAPQTESEVRELAISAHTVALRKALYVGIAGWLALSVLSVVVWMLGDGTSGIWGALVGAAIGGFFVLTTAITTLATAKSPATTMGAVLMGTWLLKLLIVLGVVFVIRDFDFYSRPALVITMVLSLIVVLALETWTIVKAKAPAVEPDIFR</sequence>
<accession>A0A173LKE5</accession>
<feature type="region of interest" description="Disordered" evidence="1">
    <location>
        <begin position="1"/>
        <end position="23"/>
    </location>
</feature>
<feature type="transmembrane region" description="Helical" evidence="2">
    <location>
        <begin position="128"/>
        <end position="147"/>
    </location>
</feature>
<reference evidence="3 4" key="1">
    <citation type="submission" date="2016-06" db="EMBL/GenBank/DDBJ databases">
        <title>Complete genome sequence of a saline-alkali tolerant type strain Dietzia timorensis ID05-A0528T.</title>
        <authorList>
            <person name="Wu X."/>
        </authorList>
    </citation>
    <scope>NUCLEOTIDE SEQUENCE [LARGE SCALE GENOMIC DNA]</scope>
    <source>
        <strain evidence="3 4">ID05-A0528</strain>
    </source>
</reference>
<keyword evidence="2" id="KW-0812">Transmembrane</keyword>
<evidence type="ECO:0000256" key="1">
    <source>
        <dbReference type="SAM" id="MobiDB-lite"/>
    </source>
</evidence>
<feature type="transmembrane region" description="Helical" evidence="2">
    <location>
        <begin position="68"/>
        <end position="90"/>
    </location>
</feature>
<feature type="compositionally biased region" description="Polar residues" evidence="1">
    <location>
        <begin position="1"/>
        <end position="22"/>
    </location>
</feature>
<evidence type="ECO:0000313" key="3">
    <source>
        <dbReference type="EMBL" id="ANI92755.1"/>
    </source>
</evidence>
<evidence type="ECO:0008006" key="5">
    <source>
        <dbReference type="Google" id="ProtNLM"/>
    </source>
</evidence>
<organism evidence="3 4">
    <name type="scientific">Dietzia timorensis</name>
    <dbReference type="NCBI Taxonomy" id="499555"/>
    <lineage>
        <taxon>Bacteria</taxon>
        <taxon>Bacillati</taxon>
        <taxon>Actinomycetota</taxon>
        <taxon>Actinomycetes</taxon>
        <taxon>Mycobacteriales</taxon>
        <taxon>Dietziaceae</taxon>
        <taxon>Dietzia</taxon>
    </lineage>
</organism>
<protein>
    <recommendedName>
        <fullName evidence="5">ATP synthase protein I</fullName>
    </recommendedName>
</protein>
<dbReference type="RefSeq" id="WP_082908344.1">
    <property type="nucleotide sequence ID" value="NZ_CP015961.1"/>
</dbReference>
<dbReference type="OrthoDB" id="4775022at2"/>
<keyword evidence="2" id="KW-1133">Transmembrane helix</keyword>